<dbReference type="EMBL" id="MLJW01000110">
    <property type="protein sequence ID" value="OIQ99078.1"/>
    <property type="molecule type" value="Genomic_DNA"/>
</dbReference>
<sequence>MVPFEVLIMLFVAYYVVTRGMRADMTLFLKIFN</sequence>
<name>A0A1J5RSY4_9ZZZZ</name>
<dbReference type="AlphaFoldDB" id="A0A1J5RSY4"/>
<proteinExistence type="predicted"/>
<gene>
    <name evidence="1" type="ORF">GALL_188140</name>
</gene>
<protein>
    <submittedName>
        <fullName evidence="1">Uncharacterized protein</fullName>
    </submittedName>
</protein>
<evidence type="ECO:0000313" key="1">
    <source>
        <dbReference type="EMBL" id="OIQ99078.1"/>
    </source>
</evidence>
<organism evidence="1">
    <name type="scientific">mine drainage metagenome</name>
    <dbReference type="NCBI Taxonomy" id="410659"/>
    <lineage>
        <taxon>unclassified sequences</taxon>
        <taxon>metagenomes</taxon>
        <taxon>ecological metagenomes</taxon>
    </lineage>
</organism>
<reference evidence="1" key="1">
    <citation type="submission" date="2016-10" db="EMBL/GenBank/DDBJ databases">
        <title>Sequence of Gallionella enrichment culture.</title>
        <authorList>
            <person name="Poehlein A."/>
            <person name="Muehling M."/>
            <person name="Daniel R."/>
        </authorList>
    </citation>
    <scope>NUCLEOTIDE SEQUENCE</scope>
</reference>
<comment type="caution">
    <text evidence="1">The sequence shown here is derived from an EMBL/GenBank/DDBJ whole genome shotgun (WGS) entry which is preliminary data.</text>
</comment>
<accession>A0A1J5RSY4</accession>